<proteinExistence type="predicted"/>
<dbReference type="SMART" id="SM00065">
    <property type="entry name" value="GAF"/>
    <property type="match status" value="1"/>
</dbReference>
<evidence type="ECO:0000313" key="2">
    <source>
        <dbReference type="EMBL" id="RXK62153.1"/>
    </source>
</evidence>
<dbReference type="EMBL" id="SDHW01000001">
    <property type="protein sequence ID" value="RXK62153.1"/>
    <property type="molecule type" value="Genomic_DNA"/>
</dbReference>
<accession>A0A4Q1CMA2</accession>
<feature type="domain" description="GAF" evidence="1">
    <location>
        <begin position="38"/>
        <end position="180"/>
    </location>
</feature>
<name>A0A4Q1CMA2_9BACT</name>
<dbReference type="InterPro" id="IPR029016">
    <property type="entry name" value="GAF-like_dom_sf"/>
</dbReference>
<protein>
    <submittedName>
        <fullName evidence="2">GAF domain-containing protein</fullName>
    </submittedName>
</protein>
<dbReference type="Pfam" id="PF01590">
    <property type="entry name" value="GAF"/>
    <property type="match status" value="1"/>
</dbReference>
<reference evidence="2 3" key="1">
    <citation type="submission" date="2019-01" db="EMBL/GenBank/DDBJ databases">
        <title>Lacibacter sp. strain TTM-7.</title>
        <authorList>
            <person name="Chen W.-M."/>
        </authorList>
    </citation>
    <scope>NUCLEOTIDE SEQUENCE [LARGE SCALE GENOMIC DNA]</scope>
    <source>
        <strain evidence="2 3">TTM-7</strain>
    </source>
</reference>
<dbReference type="Gene3D" id="3.30.450.40">
    <property type="match status" value="1"/>
</dbReference>
<organism evidence="2 3">
    <name type="scientific">Lacibacter luteus</name>
    <dbReference type="NCBI Taxonomy" id="2508719"/>
    <lineage>
        <taxon>Bacteria</taxon>
        <taxon>Pseudomonadati</taxon>
        <taxon>Bacteroidota</taxon>
        <taxon>Chitinophagia</taxon>
        <taxon>Chitinophagales</taxon>
        <taxon>Chitinophagaceae</taxon>
        <taxon>Lacibacter</taxon>
    </lineage>
</organism>
<dbReference type="Proteomes" id="UP000290204">
    <property type="component" value="Unassembled WGS sequence"/>
</dbReference>
<keyword evidence="3" id="KW-1185">Reference proteome</keyword>
<comment type="caution">
    <text evidence="2">The sequence shown here is derived from an EMBL/GenBank/DDBJ whole genome shotgun (WGS) entry which is preliminary data.</text>
</comment>
<evidence type="ECO:0000259" key="1">
    <source>
        <dbReference type="SMART" id="SM00065"/>
    </source>
</evidence>
<dbReference type="PANTHER" id="PTHR43102:SF2">
    <property type="entry name" value="GAF DOMAIN-CONTAINING PROTEIN"/>
    <property type="match status" value="1"/>
</dbReference>
<evidence type="ECO:0000313" key="3">
    <source>
        <dbReference type="Proteomes" id="UP000290204"/>
    </source>
</evidence>
<sequence>MILTILPYPIFFMLVAELPKFEDVRLADLHLYHLLDSPPEKEFDELRELAARICNCPVSMISLVDRDRQWYKSQQGFDVKETGRDVAFCSHAILHNELMIVEDMTKDIRFDDHPFVTGEQHVRFYAGAPIVSPTGQNLGTICVIDQQPRTLNDFQKHALEILSNQVTKLLELRLKTKIIEDRAARLISLKDQALQEFIAENDQAQLLMAKELHENIAQDLAAIRLYLTMADNGNEKNVQFIAAAQKAIRQVMDNVKNLSYNFSPSTLETSNLQLLMEDLLEKNKKDGLDVELLISGNSSSVSFLQLISYVRITEAWLQVLLKQPLITKVNITITIDAGVHIVISDNAADRWFADKENEIFRNALYYRVIGMNGHLRFVESANGLNELHVQLPIVKKEIYSSGNN</sequence>
<dbReference type="AlphaFoldDB" id="A0A4Q1CMA2"/>
<dbReference type="InterPro" id="IPR003018">
    <property type="entry name" value="GAF"/>
</dbReference>
<dbReference type="PANTHER" id="PTHR43102">
    <property type="entry name" value="SLR1143 PROTEIN"/>
    <property type="match status" value="1"/>
</dbReference>
<gene>
    <name evidence="2" type="ORF">ESA94_03830</name>
</gene>
<dbReference type="SUPFAM" id="SSF55781">
    <property type="entry name" value="GAF domain-like"/>
    <property type="match status" value="1"/>
</dbReference>
<dbReference type="OrthoDB" id="9811889at2"/>